<dbReference type="InterPro" id="IPR021136">
    <property type="entry name" value="Flagellar_hook_control-like_C"/>
</dbReference>
<dbReference type="EMBL" id="JACHHW010000004">
    <property type="protein sequence ID" value="MBB5187181.1"/>
    <property type="molecule type" value="Genomic_DNA"/>
</dbReference>
<reference evidence="3 4" key="1">
    <citation type="submission" date="2020-08" db="EMBL/GenBank/DDBJ databases">
        <title>Genomic Encyclopedia of Type Strains, Phase IV (KMG-IV): sequencing the most valuable type-strain genomes for metagenomic binning, comparative biology and taxonomic classification.</title>
        <authorList>
            <person name="Goeker M."/>
        </authorList>
    </citation>
    <scope>NUCLEOTIDE SEQUENCE [LARGE SCALE GENOMIC DNA]</scope>
    <source>
        <strain evidence="3 4">DSM 25701</strain>
    </source>
</reference>
<gene>
    <name evidence="3" type="ORF">HNQ57_001450</name>
</gene>
<sequence>MNITPSSTYSAMVIINPSNATQPAAFNRPAGPAPILPIDKVLNAVVMGQRADHLYELASGNLRLMAESQTALRRGEQLLLQVTGKDAQQRPTLQVINASPNTLNPLLKAMLPQQQGVNQLLANISQLISSPASNTALNKASNEFLGILPSRQQVSNPAGLLNAIQSSGFFMESNLAASIAPPGDLKGALLRLAQKLENLRLSIAASPQESASKAAKLSQDYSGLARGAGTKLDSSLLVNGQTNPDQSLNSHKPHFGQNTNYNRPIPNSDLPGVLRSQPRLLPELGSLKLSQEALVKQLLQDCRGAIARLESHQLLHLQQKDPLQNQYLIEVPVRDDDGIDVWQLQLQWLRAREEQEHSPENTKSDTEQHQRRWQINLNFELPGLGAINTLVSQQGKQIAISFNTEIQATRSLIDAHQHELSQRLTEQGLVDTEIQTHTGITPAPSSPLISQSLLEDQA</sequence>
<evidence type="ECO:0000259" key="2">
    <source>
        <dbReference type="Pfam" id="PF02120"/>
    </source>
</evidence>
<feature type="region of interest" description="Disordered" evidence="1">
    <location>
        <begin position="235"/>
        <end position="274"/>
    </location>
</feature>
<protein>
    <recommendedName>
        <fullName evidence="2">Flagellar hook-length control protein-like C-terminal domain-containing protein</fullName>
    </recommendedName>
</protein>
<dbReference type="AlphaFoldDB" id="A0A840R469"/>
<evidence type="ECO:0000256" key="1">
    <source>
        <dbReference type="SAM" id="MobiDB-lite"/>
    </source>
</evidence>
<comment type="caution">
    <text evidence="3">The sequence shown here is derived from an EMBL/GenBank/DDBJ whole genome shotgun (WGS) entry which is preliminary data.</text>
</comment>
<proteinExistence type="predicted"/>
<feature type="domain" description="Flagellar hook-length control protein-like C-terminal" evidence="2">
    <location>
        <begin position="366"/>
        <end position="439"/>
    </location>
</feature>
<feature type="compositionally biased region" description="Polar residues" evidence="1">
    <location>
        <begin position="235"/>
        <end position="262"/>
    </location>
</feature>
<evidence type="ECO:0000313" key="4">
    <source>
        <dbReference type="Proteomes" id="UP000536640"/>
    </source>
</evidence>
<dbReference type="RefSeq" id="WP_184461969.1">
    <property type="nucleotide sequence ID" value="NZ_JACHHW010000004.1"/>
</dbReference>
<accession>A0A840R469</accession>
<dbReference type="Gene3D" id="3.30.750.140">
    <property type="match status" value="1"/>
</dbReference>
<dbReference type="Pfam" id="PF02120">
    <property type="entry name" value="Flg_hook"/>
    <property type="match status" value="1"/>
</dbReference>
<feature type="region of interest" description="Disordered" evidence="1">
    <location>
        <begin position="437"/>
        <end position="458"/>
    </location>
</feature>
<evidence type="ECO:0000313" key="3">
    <source>
        <dbReference type="EMBL" id="MBB5187181.1"/>
    </source>
</evidence>
<feature type="compositionally biased region" description="Polar residues" evidence="1">
    <location>
        <begin position="447"/>
        <end position="458"/>
    </location>
</feature>
<name>A0A840R469_9GAMM</name>
<dbReference type="InterPro" id="IPR038610">
    <property type="entry name" value="FliK-like_C_sf"/>
</dbReference>
<dbReference type="Proteomes" id="UP000536640">
    <property type="component" value="Unassembled WGS sequence"/>
</dbReference>
<keyword evidence="4" id="KW-1185">Reference proteome</keyword>
<organism evidence="3 4">
    <name type="scientific">Zhongshania antarctica</name>
    <dbReference type="NCBI Taxonomy" id="641702"/>
    <lineage>
        <taxon>Bacteria</taxon>
        <taxon>Pseudomonadati</taxon>
        <taxon>Pseudomonadota</taxon>
        <taxon>Gammaproteobacteria</taxon>
        <taxon>Cellvibrionales</taxon>
        <taxon>Spongiibacteraceae</taxon>
        <taxon>Zhongshania</taxon>
    </lineage>
</organism>